<keyword evidence="2" id="KW-0808">Transferase</keyword>
<evidence type="ECO:0000313" key="2">
    <source>
        <dbReference type="EMBL" id="MBB2991280.1"/>
    </source>
</evidence>
<evidence type="ECO:0000259" key="1">
    <source>
        <dbReference type="Pfam" id="PF00535"/>
    </source>
</evidence>
<dbReference type="PANTHER" id="PTHR43179:SF7">
    <property type="entry name" value="RHAMNOSYLTRANSFERASE WBBL"/>
    <property type="match status" value="1"/>
</dbReference>
<evidence type="ECO:0000313" key="3">
    <source>
        <dbReference type="Proteomes" id="UP000550501"/>
    </source>
</evidence>
<gene>
    <name evidence="2" type="ORF">FHR72_002764</name>
</gene>
<dbReference type="Pfam" id="PF00535">
    <property type="entry name" value="Glycos_transf_2"/>
    <property type="match status" value="1"/>
</dbReference>
<dbReference type="SUPFAM" id="SSF53448">
    <property type="entry name" value="Nucleotide-diphospho-sugar transferases"/>
    <property type="match status" value="1"/>
</dbReference>
<dbReference type="AlphaFoldDB" id="A0A839Q5C5"/>
<dbReference type="Proteomes" id="UP000550501">
    <property type="component" value="Unassembled WGS sequence"/>
</dbReference>
<accession>A0A839Q5C5</accession>
<dbReference type="GO" id="GO:0016740">
    <property type="term" value="F:transferase activity"/>
    <property type="evidence" value="ECO:0007669"/>
    <property type="project" value="UniProtKB-KW"/>
</dbReference>
<protein>
    <submittedName>
        <fullName evidence="2">GT2 family glycosyltransferase</fullName>
    </submittedName>
</protein>
<organism evidence="2 3">
    <name type="scientific">Mycolicibacterium iranicum</name>
    <name type="common">Mycobacterium iranicum</name>
    <dbReference type="NCBI Taxonomy" id="912594"/>
    <lineage>
        <taxon>Bacteria</taxon>
        <taxon>Bacillati</taxon>
        <taxon>Actinomycetota</taxon>
        <taxon>Actinomycetes</taxon>
        <taxon>Mycobacteriales</taxon>
        <taxon>Mycobacteriaceae</taxon>
        <taxon>Mycolicibacterium</taxon>
    </lineage>
</organism>
<reference evidence="2 3" key="1">
    <citation type="submission" date="2020-08" db="EMBL/GenBank/DDBJ databases">
        <title>The Agave Microbiome: Exploring the role of microbial communities in plant adaptations to desert environments.</title>
        <authorList>
            <person name="Partida-Martinez L.P."/>
        </authorList>
    </citation>
    <scope>NUCLEOTIDE SEQUENCE [LARGE SCALE GENOMIC DNA]</scope>
    <source>
        <strain evidence="2 3">AT2.18</strain>
    </source>
</reference>
<dbReference type="InterPro" id="IPR029044">
    <property type="entry name" value="Nucleotide-diphossugar_trans"/>
</dbReference>
<name>A0A839Q5C5_MYCIR</name>
<proteinExistence type="predicted"/>
<keyword evidence="3" id="KW-1185">Reference proteome</keyword>
<dbReference type="InterPro" id="IPR001173">
    <property type="entry name" value="Glyco_trans_2-like"/>
</dbReference>
<sequence>MSVVRTAVLVTVHNRVETTVRGLTKLAELADELSDEFAFDVFMVDDGSTDGTSARVREIPLNISIIPGSGSLYWNRGMALAFATAQASNKSFDAYMLYNDDVLLDENFIDFVREYKSMRRSILVGAFREPGTNEISYSGFVQLSRLRPTSFSKPEIEGTRVPVDTFNGNLVMIPADVFEELGGLDPKYTHAYGDIDLGLRARAIGARSFVYGRPVGVCERGPSLDSRIRAARGRARWNLLFGYPHGPGSHIRFTRKHGVPLLVPIYAAGEFTKRVKKLLWRRGA</sequence>
<comment type="caution">
    <text evidence="2">The sequence shown here is derived from an EMBL/GenBank/DDBJ whole genome shotgun (WGS) entry which is preliminary data.</text>
</comment>
<dbReference type="EMBL" id="JACHVU010000005">
    <property type="protein sequence ID" value="MBB2991280.1"/>
    <property type="molecule type" value="Genomic_DNA"/>
</dbReference>
<dbReference type="PANTHER" id="PTHR43179">
    <property type="entry name" value="RHAMNOSYLTRANSFERASE WBBL"/>
    <property type="match status" value="1"/>
</dbReference>
<feature type="domain" description="Glycosyltransferase 2-like" evidence="1">
    <location>
        <begin position="8"/>
        <end position="134"/>
    </location>
</feature>
<dbReference type="Gene3D" id="3.90.550.10">
    <property type="entry name" value="Spore Coat Polysaccharide Biosynthesis Protein SpsA, Chain A"/>
    <property type="match status" value="1"/>
</dbReference>
<dbReference type="RefSeq" id="WP_183468833.1">
    <property type="nucleotide sequence ID" value="NZ_JACHVU010000005.1"/>
</dbReference>